<evidence type="ECO:0000256" key="6">
    <source>
        <dbReference type="ARBA" id="ARBA00022882"/>
    </source>
</evidence>
<evidence type="ECO:0000256" key="5">
    <source>
        <dbReference type="ARBA" id="ARBA00022826"/>
    </source>
</evidence>
<keyword evidence="11" id="KW-0407">Ion channel</keyword>
<dbReference type="PRINTS" id="PR00169">
    <property type="entry name" value="KCHANNEL"/>
</dbReference>
<dbReference type="EMBL" id="BAAAPK010000001">
    <property type="protein sequence ID" value="GAA1664732.1"/>
    <property type="molecule type" value="Genomic_DNA"/>
</dbReference>
<comment type="subcellular location">
    <subcellularLocation>
        <location evidence="1">Membrane</location>
        <topology evidence="1">Multi-pass membrane protein</topology>
    </subcellularLocation>
</comment>
<keyword evidence="15" id="KW-1185">Reference proteome</keyword>
<evidence type="ECO:0000256" key="1">
    <source>
        <dbReference type="ARBA" id="ARBA00004141"/>
    </source>
</evidence>
<evidence type="ECO:0000256" key="7">
    <source>
        <dbReference type="ARBA" id="ARBA00022958"/>
    </source>
</evidence>
<dbReference type="SUPFAM" id="SSF81324">
    <property type="entry name" value="Voltage-gated potassium channels"/>
    <property type="match status" value="1"/>
</dbReference>
<feature type="transmembrane region" description="Helical" evidence="12">
    <location>
        <begin position="24"/>
        <end position="43"/>
    </location>
</feature>
<dbReference type="Gene3D" id="1.10.287.70">
    <property type="match status" value="1"/>
</dbReference>
<keyword evidence="4 12" id="KW-0812">Transmembrane</keyword>
<keyword evidence="3" id="KW-0633">Potassium transport</keyword>
<keyword evidence="7" id="KW-0630">Potassium</keyword>
<keyword evidence="10 12" id="KW-0472">Membrane</keyword>
<keyword evidence="9" id="KW-0406">Ion transport</keyword>
<name>A0ABN2G3G7_9MICO</name>
<feature type="transmembrane region" description="Helical" evidence="12">
    <location>
        <begin position="50"/>
        <end position="72"/>
    </location>
</feature>
<dbReference type="InterPro" id="IPR027359">
    <property type="entry name" value="Volt_channel_dom_sf"/>
</dbReference>
<evidence type="ECO:0000256" key="9">
    <source>
        <dbReference type="ARBA" id="ARBA00023065"/>
    </source>
</evidence>
<dbReference type="InterPro" id="IPR005821">
    <property type="entry name" value="Ion_trans_dom"/>
</dbReference>
<sequence length="265" mass="29282">MGGEPKKPRAKRVRSEMKSTGYEIFIGILSILSIVNLVLVLVLREESLDTVLGAMNALFSLIFLIDFTYRIFTAPSASTYFFRHFGWADLLASLPFAQLKILRIFRLIRVWRLLREVGVKAVAHTLIKDRAGSALYMLLLMGILVLQFGSLTILYFEQNAEGANITTAGDALWYTMVTISTVGYGDQYPVTPLGRLCGTIIIVVGVGIFGTFTGYLATVFLTPKPTDAEPVADEGKPLSAESVDALRARLTEMEAKMAEIRKMLS</sequence>
<evidence type="ECO:0000313" key="15">
    <source>
        <dbReference type="Proteomes" id="UP001500596"/>
    </source>
</evidence>
<dbReference type="InterPro" id="IPR028325">
    <property type="entry name" value="VG_K_chnl"/>
</dbReference>
<accession>A0ABN2G3G7</accession>
<reference evidence="14 15" key="1">
    <citation type="journal article" date="2019" name="Int. J. Syst. Evol. Microbiol.">
        <title>The Global Catalogue of Microorganisms (GCM) 10K type strain sequencing project: providing services to taxonomists for standard genome sequencing and annotation.</title>
        <authorList>
            <consortium name="The Broad Institute Genomics Platform"/>
            <consortium name="The Broad Institute Genome Sequencing Center for Infectious Disease"/>
            <person name="Wu L."/>
            <person name="Ma J."/>
        </authorList>
    </citation>
    <scope>NUCLEOTIDE SEQUENCE [LARGE SCALE GENOMIC DNA]</scope>
    <source>
        <strain evidence="14 15">JCM 15575</strain>
    </source>
</reference>
<comment type="caution">
    <text evidence="14">The sequence shown here is derived from an EMBL/GenBank/DDBJ whole genome shotgun (WGS) entry which is preliminary data.</text>
</comment>
<evidence type="ECO:0000256" key="2">
    <source>
        <dbReference type="ARBA" id="ARBA00022448"/>
    </source>
</evidence>
<evidence type="ECO:0000256" key="12">
    <source>
        <dbReference type="SAM" id="Phobius"/>
    </source>
</evidence>
<dbReference type="Gene3D" id="1.20.120.350">
    <property type="entry name" value="Voltage-gated potassium channels. Chain C"/>
    <property type="match status" value="1"/>
</dbReference>
<organism evidence="14 15">
    <name type="scientific">Microbacterium lacus</name>
    <dbReference type="NCBI Taxonomy" id="415217"/>
    <lineage>
        <taxon>Bacteria</taxon>
        <taxon>Bacillati</taxon>
        <taxon>Actinomycetota</taxon>
        <taxon>Actinomycetes</taxon>
        <taxon>Micrococcales</taxon>
        <taxon>Microbacteriaceae</taxon>
        <taxon>Microbacterium</taxon>
    </lineage>
</organism>
<gene>
    <name evidence="14" type="ORF">GCM10009807_06140</name>
</gene>
<evidence type="ECO:0000256" key="10">
    <source>
        <dbReference type="ARBA" id="ARBA00023136"/>
    </source>
</evidence>
<evidence type="ECO:0000256" key="3">
    <source>
        <dbReference type="ARBA" id="ARBA00022538"/>
    </source>
</evidence>
<keyword evidence="2" id="KW-0813">Transport</keyword>
<feature type="domain" description="Ion transport" evidence="13">
    <location>
        <begin position="22"/>
        <end position="216"/>
    </location>
</feature>
<feature type="transmembrane region" description="Helical" evidence="12">
    <location>
        <begin position="196"/>
        <end position="217"/>
    </location>
</feature>
<evidence type="ECO:0000259" key="13">
    <source>
        <dbReference type="Pfam" id="PF00520"/>
    </source>
</evidence>
<dbReference type="PANTHER" id="PTHR11537">
    <property type="entry name" value="VOLTAGE-GATED POTASSIUM CHANNEL"/>
    <property type="match status" value="1"/>
</dbReference>
<protein>
    <submittedName>
        <fullName evidence="14">Ion transporter</fullName>
    </submittedName>
</protein>
<keyword evidence="5" id="KW-0631">Potassium channel</keyword>
<dbReference type="Pfam" id="PF00520">
    <property type="entry name" value="Ion_trans"/>
    <property type="match status" value="1"/>
</dbReference>
<feature type="transmembrane region" description="Helical" evidence="12">
    <location>
        <begin position="162"/>
        <end position="184"/>
    </location>
</feature>
<evidence type="ECO:0000256" key="8">
    <source>
        <dbReference type="ARBA" id="ARBA00022989"/>
    </source>
</evidence>
<evidence type="ECO:0000256" key="4">
    <source>
        <dbReference type="ARBA" id="ARBA00022692"/>
    </source>
</evidence>
<dbReference type="PANTHER" id="PTHR11537:SF254">
    <property type="entry name" value="POTASSIUM VOLTAGE-GATED CHANNEL PROTEIN SHAB"/>
    <property type="match status" value="1"/>
</dbReference>
<keyword evidence="8 12" id="KW-1133">Transmembrane helix</keyword>
<feature type="transmembrane region" description="Helical" evidence="12">
    <location>
        <begin position="134"/>
        <end position="156"/>
    </location>
</feature>
<keyword evidence="6" id="KW-0851">Voltage-gated channel</keyword>
<evidence type="ECO:0000313" key="14">
    <source>
        <dbReference type="EMBL" id="GAA1664732.1"/>
    </source>
</evidence>
<dbReference type="Proteomes" id="UP001500596">
    <property type="component" value="Unassembled WGS sequence"/>
</dbReference>
<proteinExistence type="predicted"/>
<dbReference type="Gene3D" id="1.20.5.110">
    <property type="match status" value="1"/>
</dbReference>
<evidence type="ECO:0000256" key="11">
    <source>
        <dbReference type="ARBA" id="ARBA00023303"/>
    </source>
</evidence>